<dbReference type="HOGENOM" id="CLU_205223_0_0_11"/>
<dbReference type="EMBL" id="CP001736">
    <property type="protein sequence ID" value="ADB29897.1"/>
    <property type="molecule type" value="Genomic_DNA"/>
</dbReference>
<dbReference type="KEGG" id="kfl:Kfla_0778"/>
<proteinExistence type="predicted"/>
<dbReference type="Proteomes" id="UP000007967">
    <property type="component" value="Chromosome"/>
</dbReference>
<keyword evidence="2" id="KW-1185">Reference proteome</keyword>
<protein>
    <submittedName>
        <fullName evidence="1">Uncharacterized protein</fullName>
    </submittedName>
</protein>
<sequence length="67" mass="7397">MALPQSIRNAGEPWTDQDLAELEELAAENIPPCVIGMRLGRPEKAVVHQATQSGIRLTPRYRPPYGS</sequence>
<organism evidence="1 2">
    <name type="scientific">Kribbella flavida (strain DSM 17836 / JCM 10339 / NBRC 14399)</name>
    <dbReference type="NCBI Taxonomy" id="479435"/>
    <lineage>
        <taxon>Bacteria</taxon>
        <taxon>Bacillati</taxon>
        <taxon>Actinomycetota</taxon>
        <taxon>Actinomycetes</taxon>
        <taxon>Propionibacteriales</taxon>
        <taxon>Kribbellaceae</taxon>
        <taxon>Kribbella</taxon>
    </lineage>
</organism>
<dbReference type="RefSeq" id="WP_012918453.1">
    <property type="nucleotide sequence ID" value="NC_013729.1"/>
</dbReference>
<name>D2PYQ1_KRIFD</name>
<evidence type="ECO:0000313" key="2">
    <source>
        <dbReference type="Proteomes" id="UP000007967"/>
    </source>
</evidence>
<reference evidence="1 2" key="2">
    <citation type="journal article" date="2010" name="Stand. Genomic Sci.">
        <title>Complete genome sequence of Kribbella flavida type strain (IFO 14399).</title>
        <authorList>
            <person name="Pukall R."/>
            <person name="Lapidus A."/>
            <person name="Glavina Del Rio T."/>
            <person name="Copeland A."/>
            <person name="Tice H."/>
            <person name="Cheng J.-F."/>
            <person name="Lucas S."/>
            <person name="Chen F."/>
            <person name="Nolan M."/>
            <person name="LaButti K."/>
            <person name="Pati A."/>
            <person name="Ivanova N."/>
            <person name="Mavrommatis K."/>
            <person name="Mikhailova N."/>
            <person name="Pitluck S."/>
            <person name="Bruce D."/>
            <person name="Goodwin L."/>
            <person name="Land M."/>
            <person name="Hauser L."/>
            <person name="Chang Y.-J."/>
            <person name="Jeffries C.D."/>
            <person name="Chen A."/>
            <person name="Palaniappan K."/>
            <person name="Chain P."/>
            <person name="Rohde M."/>
            <person name="Goeker M."/>
            <person name="Bristow J."/>
            <person name="Eisen J.A."/>
            <person name="Markowitz V."/>
            <person name="Hugenholtz P."/>
            <person name="Kyrpides N.C."/>
            <person name="Klenk H.-P."/>
            <person name="Brettin T."/>
        </authorList>
    </citation>
    <scope>NUCLEOTIDE SEQUENCE [LARGE SCALE GENOMIC DNA]</scope>
    <source>
        <strain evidence="2">DSM 17836 / JCM 10339 / NBRC 14399</strain>
    </source>
</reference>
<reference evidence="2" key="1">
    <citation type="submission" date="2009-09" db="EMBL/GenBank/DDBJ databases">
        <title>The complete genome of Kribbella flavida DSM 17836.</title>
        <authorList>
            <consortium name="US DOE Joint Genome Institute (JGI-PGF)"/>
            <person name="Lucas S."/>
            <person name="Copeland A."/>
            <person name="Lapidus A."/>
            <person name="Glavina del Rio T."/>
            <person name="Dalin E."/>
            <person name="Tice H."/>
            <person name="Bruce D."/>
            <person name="Goodwin L."/>
            <person name="Pitluck S."/>
            <person name="Kyrpides N."/>
            <person name="Mavromatis K."/>
            <person name="Ivanova N."/>
            <person name="Saunders E."/>
            <person name="Brettin T."/>
            <person name="Detter J.C."/>
            <person name="Han C."/>
            <person name="Larimer F."/>
            <person name="Land M."/>
            <person name="Hauser L."/>
            <person name="Markowitz V."/>
            <person name="Cheng J.-F."/>
            <person name="Hugenholtz P."/>
            <person name="Woyke T."/>
            <person name="Wu D."/>
            <person name="Pukall R."/>
            <person name="Klenk H.-P."/>
            <person name="Eisen J.A."/>
        </authorList>
    </citation>
    <scope>NUCLEOTIDE SEQUENCE [LARGE SCALE GENOMIC DNA]</scope>
    <source>
        <strain evidence="2">DSM 17836 / JCM 10339 / NBRC 14399</strain>
    </source>
</reference>
<gene>
    <name evidence="1" type="ordered locus">Kfla_0778</name>
</gene>
<dbReference type="AlphaFoldDB" id="D2PYQ1"/>
<accession>D2PYQ1</accession>
<dbReference type="STRING" id="479435.Kfla_0778"/>
<dbReference type="OrthoDB" id="3830421at2"/>
<evidence type="ECO:0000313" key="1">
    <source>
        <dbReference type="EMBL" id="ADB29897.1"/>
    </source>
</evidence>